<evidence type="ECO:0000256" key="2">
    <source>
        <dbReference type="ARBA" id="ARBA00022487"/>
    </source>
</evidence>
<keyword evidence="3" id="KW-0119">Carbohydrate metabolism</keyword>
<dbReference type="AlphaFoldDB" id="M2P7I6"/>
<dbReference type="Proteomes" id="UP000016930">
    <property type="component" value="Unassembled WGS sequence"/>
</dbReference>
<dbReference type="SUPFAM" id="SSF53474">
    <property type="entry name" value="alpha/beta-Hydrolases"/>
    <property type="match status" value="1"/>
</dbReference>
<proteinExistence type="inferred from homology"/>
<dbReference type="InterPro" id="IPR029058">
    <property type="entry name" value="AB_hydrolase_fold"/>
</dbReference>
<protein>
    <recommendedName>
        <fullName evidence="10">Carboxylic ester hydrolase</fullName>
        <ecNumber evidence="10">3.1.1.-</ecNumber>
    </recommendedName>
</protein>
<evidence type="ECO:0000256" key="6">
    <source>
        <dbReference type="ARBA" id="ARBA00022801"/>
    </source>
</evidence>
<comment type="catalytic activity">
    <reaction evidence="9">
        <text>feruloyl-polysaccharide + H2O = ferulate + polysaccharide.</text>
        <dbReference type="EC" id="3.1.1.73"/>
    </reaction>
</comment>
<dbReference type="HOGENOM" id="CLU_014819_1_1_1"/>
<evidence type="ECO:0000256" key="1">
    <source>
        <dbReference type="ARBA" id="ARBA00006249"/>
    </source>
</evidence>
<dbReference type="GO" id="GO:0045493">
    <property type="term" value="P:xylan catabolic process"/>
    <property type="evidence" value="ECO:0007669"/>
    <property type="project" value="UniProtKB-KW"/>
</dbReference>
<feature type="signal peptide" evidence="10">
    <location>
        <begin position="1"/>
        <end position="27"/>
    </location>
</feature>
<dbReference type="STRING" id="914234.M2P7I6"/>
<keyword evidence="3" id="KW-0624">Polysaccharide degradation</keyword>
<keyword evidence="4" id="KW-0479">Metal-binding</keyword>
<feature type="chain" id="PRO_5005140142" description="Carboxylic ester hydrolase" evidence="10">
    <location>
        <begin position="28"/>
        <end position="513"/>
    </location>
</feature>
<dbReference type="GO" id="GO:0046872">
    <property type="term" value="F:metal ion binding"/>
    <property type="evidence" value="ECO:0007669"/>
    <property type="project" value="UniProtKB-KW"/>
</dbReference>
<accession>M2P7I6</accession>
<keyword evidence="5 10" id="KW-0732">Signal</keyword>
<dbReference type="PANTHER" id="PTHR33938:SF15">
    <property type="entry name" value="FERULOYL ESTERASE B-RELATED"/>
    <property type="match status" value="1"/>
</dbReference>
<dbReference type="PANTHER" id="PTHR33938">
    <property type="entry name" value="FERULOYL ESTERASE B-RELATED"/>
    <property type="match status" value="1"/>
</dbReference>
<sequence>MFGSASSLHRLFLSIIIVYAKLVLGSASRCASFKPPDLEGVALVGKTYFKANERVNITNLYSAIDTDTLPAFCRVELVITTNATAKSSANTEVWLPDDWNGRFLATGQGGLAGGGKLLTVADLGFIAVKQSFAGVSTDTGHSSNSNDGSWAGPGNDNAIVDFGWRALHLSVVAGKEVVRSYYDRSATKSYYIGCSTGGRQGLKEIQMFPNDFDGIVVGSPANWMSHLQSWSIHISLNVLPPTSPSFISPTQWNDVIHPEVLQQCDIIDGLADGIINDPRLCPFRPETLACSPGQNTSTCLTLPQIHALHRIFATYFEANQTYVFGPYYPGGEAAYTNGLVGAVPFAIPQSWVQFFVLNDTEWTMDLYNASVLRLMEEVNPGQADAIETNITAFAGPSHNGKILQYVGWADQLISSGNSIHYYETGGFGANAFGGAGQAASGMPPLSFDPEHNILAALVQWVEQDQAPSSLTAAFWNNNSVTAGLNFTRPLCLFPTRLQFAGGDPNDPASFECV</sequence>
<evidence type="ECO:0000313" key="12">
    <source>
        <dbReference type="Proteomes" id="UP000016930"/>
    </source>
</evidence>
<evidence type="ECO:0000256" key="9">
    <source>
        <dbReference type="ARBA" id="ARBA00034075"/>
    </source>
</evidence>
<dbReference type="Pfam" id="PF07519">
    <property type="entry name" value="Tannase"/>
    <property type="match status" value="1"/>
</dbReference>
<organism evidence="11 12">
    <name type="scientific">Ceriporiopsis subvermispora (strain B)</name>
    <name type="common">White-rot fungus</name>
    <name type="synonym">Gelatoporia subvermispora</name>
    <dbReference type="NCBI Taxonomy" id="914234"/>
    <lineage>
        <taxon>Eukaryota</taxon>
        <taxon>Fungi</taxon>
        <taxon>Dikarya</taxon>
        <taxon>Basidiomycota</taxon>
        <taxon>Agaricomycotina</taxon>
        <taxon>Agaricomycetes</taxon>
        <taxon>Polyporales</taxon>
        <taxon>Gelatoporiaceae</taxon>
        <taxon>Gelatoporia</taxon>
    </lineage>
</organism>
<name>M2P7I6_CERS8</name>
<evidence type="ECO:0000256" key="5">
    <source>
        <dbReference type="ARBA" id="ARBA00022729"/>
    </source>
</evidence>
<evidence type="ECO:0000256" key="4">
    <source>
        <dbReference type="ARBA" id="ARBA00022723"/>
    </source>
</evidence>
<dbReference type="EMBL" id="KB445820">
    <property type="protein sequence ID" value="EMD31294.1"/>
    <property type="molecule type" value="Genomic_DNA"/>
</dbReference>
<dbReference type="EC" id="3.1.1.-" evidence="10"/>
<evidence type="ECO:0000256" key="7">
    <source>
        <dbReference type="ARBA" id="ARBA00022837"/>
    </source>
</evidence>
<keyword evidence="12" id="KW-1185">Reference proteome</keyword>
<dbReference type="GO" id="GO:0030600">
    <property type="term" value="F:feruloyl esterase activity"/>
    <property type="evidence" value="ECO:0007669"/>
    <property type="project" value="UniProtKB-EC"/>
</dbReference>
<keyword evidence="6 10" id="KW-0378">Hydrolase</keyword>
<keyword evidence="3" id="KW-0858">Xylan degradation</keyword>
<evidence type="ECO:0000256" key="3">
    <source>
        <dbReference type="ARBA" id="ARBA00022651"/>
    </source>
</evidence>
<evidence type="ECO:0000256" key="8">
    <source>
        <dbReference type="ARBA" id="ARBA00023157"/>
    </source>
</evidence>
<comment type="similarity">
    <text evidence="1 10">Belongs to the tannase family.</text>
</comment>
<gene>
    <name evidence="11" type="ORF">CERSUDRAFT_100489</name>
</gene>
<dbReference type="InterPro" id="IPR011118">
    <property type="entry name" value="Tannase/feruloyl_esterase"/>
</dbReference>
<keyword evidence="8" id="KW-1015">Disulfide bond</keyword>
<dbReference type="OrthoDB" id="3039123at2759"/>
<reference evidence="11 12" key="1">
    <citation type="journal article" date="2012" name="Proc. Natl. Acad. Sci. U.S.A.">
        <title>Comparative genomics of Ceriporiopsis subvermispora and Phanerochaete chrysosporium provide insight into selective ligninolysis.</title>
        <authorList>
            <person name="Fernandez-Fueyo E."/>
            <person name="Ruiz-Duenas F.J."/>
            <person name="Ferreira P."/>
            <person name="Floudas D."/>
            <person name="Hibbett D.S."/>
            <person name="Canessa P."/>
            <person name="Larrondo L.F."/>
            <person name="James T.Y."/>
            <person name="Seelenfreund D."/>
            <person name="Lobos S."/>
            <person name="Polanco R."/>
            <person name="Tello M."/>
            <person name="Honda Y."/>
            <person name="Watanabe T."/>
            <person name="Watanabe T."/>
            <person name="Ryu J.S."/>
            <person name="Kubicek C.P."/>
            <person name="Schmoll M."/>
            <person name="Gaskell J."/>
            <person name="Hammel K.E."/>
            <person name="St John F.J."/>
            <person name="Vanden Wymelenberg A."/>
            <person name="Sabat G."/>
            <person name="Splinter BonDurant S."/>
            <person name="Syed K."/>
            <person name="Yadav J.S."/>
            <person name="Doddapaneni H."/>
            <person name="Subramanian V."/>
            <person name="Lavin J.L."/>
            <person name="Oguiza J.A."/>
            <person name="Perez G."/>
            <person name="Pisabarro A.G."/>
            <person name="Ramirez L."/>
            <person name="Santoyo F."/>
            <person name="Master E."/>
            <person name="Coutinho P.M."/>
            <person name="Henrissat B."/>
            <person name="Lombard V."/>
            <person name="Magnuson J.K."/>
            <person name="Kuees U."/>
            <person name="Hori C."/>
            <person name="Igarashi K."/>
            <person name="Samejima M."/>
            <person name="Held B.W."/>
            <person name="Barry K.W."/>
            <person name="LaButti K.M."/>
            <person name="Lapidus A."/>
            <person name="Lindquist E.A."/>
            <person name="Lucas S.M."/>
            <person name="Riley R."/>
            <person name="Salamov A.A."/>
            <person name="Hoffmeister D."/>
            <person name="Schwenk D."/>
            <person name="Hadar Y."/>
            <person name="Yarden O."/>
            <person name="de Vries R.P."/>
            <person name="Wiebenga A."/>
            <person name="Stenlid J."/>
            <person name="Eastwood D."/>
            <person name="Grigoriev I.V."/>
            <person name="Berka R.M."/>
            <person name="Blanchette R.A."/>
            <person name="Kersten P."/>
            <person name="Martinez A.T."/>
            <person name="Vicuna R."/>
            <person name="Cullen D."/>
        </authorList>
    </citation>
    <scope>NUCLEOTIDE SEQUENCE [LARGE SCALE GENOMIC DNA]</scope>
    <source>
        <strain evidence="11 12">B</strain>
    </source>
</reference>
<evidence type="ECO:0000256" key="10">
    <source>
        <dbReference type="RuleBase" id="RU361238"/>
    </source>
</evidence>
<keyword evidence="2" id="KW-0719">Serine esterase</keyword>
<evidence type="ECO:0000313" key="11">
    <source>
        <dbReference type="EMBL" id="EMD31294.1"/>
    </source>
</evidence>
<keyword evidence="7" id="KW-0106">Calcium</keyword>